<protein>
    <submittedName>
        <fullName evidence="6">DNAase</fullName>
    </submittedName>
</protein>
<dbReference type="InterPro" id="IPR032466">
    <property type="entry name" value="Metal_Hydrolase"/>
</dbReference>
<evidence type="ECO:0000256" key="2">
    <source>
        <dbReference type="ARBA" id="ARBA00022723"/>
    </source>
</evidence>
<dbReference type="EMBL" id="LWRY01000318">
    <property type="protein sequence ID" value="OCX67419.1"/>
    <property type="molecule type" value="Genomic_DNA"/>
</dbReference>
<evidence type="ECO:0000313" key="7">
    <source>
        <dbReference type="Proteomes" id="UP000094893"/>
    </source>
</evidence>
<feature type="binding site" evidence="4">
    <location>
        <position position="6"/>
    </location>
    <ligand>
        <name>a divalent metal cation</name>
        <dbReference type="ChEBI" id="CHEBI:60240"/>
        <label>1</label>
    </ligand>
</feature>
<dbReference type="InterPro" id="IPR018228">
    <property type="entry name" value="DNase_TatD-rel_CS"/>
</dbReference>
<dbReference type="InterPro" id="IPR015991">
    <property type="entry name" value="TatD/YcfH-like"/>
</dbReference>
<dbReference type="PIRSF" id="PIRSF005902">
    <property type="entry name" value="DNase_TatD"/>
    <property type="match status" value="1"/>
</dbReference>
<proteinExistence type="inferred from homology"/>
<reference evidence="6 7" key="1">
    <citation type="journal article" date="2016" name="Int. J. Mol. Sci.">
        <title>Comparative genomics of the extreme acidophile Acidithiobacillus thiooxidans reveals intraspecific divergence and niche adaptation.</title>
        <authorList>
            <person name="Zhang X."/>
            <person name="Feng X."/>
            <person name="Tao J."/>
            <person name="Ma L."/>
            <person name="Xiao Y."/>
            <person name="Liang Y."/>
            <person name="Liu X."/>
            <person name="Yin H."/>
        </authorList>
    </citation>
    <scope>NUCLEOTIDE SEQUENCE [LARGE SCALE GENOMIC DNA]</scope>
    <source>
        <strain evidence="6 7">A02</strain>
        <strain evidence="5">DXS-W</strain>
    </source>
</reference>
<accession>A0A1C2IU80</accession>
<evidence type="ECO:0000313" key="5">
    <source>
        <dbReference type="EMBL" id="OCX67419.1"/>
    </source>
</evidence>
<dbReference type="InterPro" id="IPR001130">
    <property type="entry name" value="TatD-like"/>
</dbReference>
<keyword evidence="2 4" id="KW-0479">Metal-binding</keyword>
<evidence type="ECO:0000313" key="8">
    <source>
        <dbReference type="Proteomes" id="UP000095008"/>
    </source>
</evidence>
<dbReference type="PANTHER" id="PTHR46124">
    <property type="entry name" value="D-AMINOACYL-TRNA DEACYLASE"/>
    <property type="match status" value="1"/>
</dbReference>
<feature type="binding site" evidence="4">
    <location>
        <position position="202"/>
    </location>
    <ligand>
        <name>a divalent metal cation</name>
        <dbReference type="ChEBI" id="CHEBI:60240"/>
        <label>1</label>
    </ligand>
</feature>
<dbReference type="RefSeq" id="WP_010640198.1">
    <property type="nucleotide sequence ID" value="NZ_JAAVXF010000081.1"/>
</dbReference>
<dbReference type="STRING" id="930.GCA_002079865_03095"/>
<dbReference type="eggNOG" id="COG0084">
    <property type="taxonomic scope" value="Bacteria"/>
</dbReference>
<dbReference type="GO" id="GO:0005829">
    <property type="term" value="C:cytosol"/>
    <property type="evidence" value="ECO:0007669"/>
    <property type="project" value="TreeGrafter"/>
</dbReference>
<gene>
    <name evidence="5" type="ORF">A6M23_20860</name>
    <name evidence="6" type="ORF">A6P07_07575</name>
</gene>
<keyword evidence="3" id="KW-0378">Hydrolase</keyword>
<feature type="binding site" evidence="4">
    <location>
        <position position="152"/>
    </location>
    <ligand>
        <name>a divalent metal cation</name>
        <dbReference type="ChEBI" id="CHEBI:60240"/>
        <label>2</label>
    </ligand>
</feature>
<organism evidence="6 7">
    <name type="scientific">Acidithiobacillus thiooxidans</name>
    <name type="common">Thiobacillus thiooxidans</name>
    <dbReference type="NCBI Taxonomy" id="930"/>
    <lineage>
        <taxon>Bacteria</taxon>
        <taxon>Pseudomonadati</taxon>
        <taxon>Pseudomonadota</taxon>
        <taxon>Acidithiobacillia</taxon>
        <taxon>Acidithiobacillales</taxon>
        <taxon>Acidithiobacillaceae</taxon>
        <taxon>Acidithiobacillus</taxon>
    </lineage>
</organism>
<dbReference type="GO" id="GO:0004536">
    <property type="term" value="F:DNA nuclease activity"/>
    <property type="evidence" value="ECO:0007669"/>
    <property type="project" value="InterPro"/>
</dbReference>
<dbReference type="NCBIfam" id="TIGR00010">
    <property type="entry name" value="YchF/TatD family DNA exonuclease"/>
    <property type="match status" value="1"/>
</dbReference>
<dbReference type="GO" id="GO:0016788">
    <property type="term" value="F:hydrolase activity, acting on ester bonds"/>
    <property type="evidence" value="ECO:0007669"/>
    <property type="project" value="InterPro"/>
</dbReference>
<comment type="caution">
    <text evidence="6">The sequence shown here is derived from an EMBL/GenBank/DDBJ whole genome shotgun (WGS) entry which is preliminary data.</text>
</comment>
<dbReference type="GO" id="GO:0046872">
    <property type="term" value="F:metal ion binding"/>
    <property type="evidence" value="ECO:0007669"/>
    <property type="project" value="UniProtKB-KW"/>
</dbReference>
<dbReference type="Proteomes" id="UP000094893">
    <property type="component" value="Unassembled WGS sequence"/>
</dbReference>
<evidence type="ECO:0000313" key="6">
    <source>
        <dbReference type="EMBL" id="OCX73758.1"/>
    </source>
</evidence>
<dbReference type="Proteomes" id="UP000095008">
    <property type="component" value="Unassembled WGS sequence"/>
</dbReference>
<dbReference type="FunFam" id="3.20.20.140:FF:000005">
    <property type="entry name" value="TatD family hydrolase"/>
    <property type="match status" value="1"/>
</dbReference>
<sequence length="257" mass="28297">MLIDSHCHLDFEDFAEDRSAILERAQAAGVQEILIAAVVQKHWPRVQALAAENTGIWAAAGVHPNEPEAETPSMDNLLAALSAEKVVAVGETGLDYFRSEGDLRWQQERFARHIAASKATGKPVIVHTREAAADTLGLLRSEDARASGGVIHCFTENWEFARAVLDMGFYISLSGIVTFKKSLDLQAVARKLPADRLLVETDSPYLAPTPLRGKRNEPAYVRHVAQFLAELRAESFADLAQQTTDNFHHLFTRTVAA</sequence>
<dbReference type="PROSITE" id="PS01137">
    <property type="entry name" value="TATD_1"/>
    <property type="match status" value="1"/>
</dbReference>
<dbReference type="SUPFAM" id="SSF51556">
    <property type="entry name" value="Metallo-dependent hydrolases"/>
    <property type="match status" value="1"/>
</dbReference>
<dbReference type="AlphaFoldDB" id="A0A1C2IU80"/>
<dbReference type="CDD" id="cd01310">
    <property type="entry name" value="TatD_DNAse"/>
    <property type="match status" value="1"/>
</dbReference>
<comment type="similarity">
    <text evidence="1">Belongs to the metallo-dependent hydrolases superfamily. TatD-type hydrolase family.</text>
</comment>
<dbReference type="PANTHER" id="PTHR46124:SF2">
    <property type="entry name" value="D-AMINOACYL-TRNA DEACYLASE"/>
    <property type="match status" value="1"/>
</dbReference>
<name>A0A1C2IU80_ACITH</name>
<dbReference type="PROSITE" id="PS01091">
    <property type="entry name" value="TATD_3"/>
    <property type="match status" value="1"/>
</dbReference>
<dbReference type="EMBL" id="LWSA01000095">
    <property type="protein sequence ID" value="OCX73758.1"/>
    <property type="molecule type" value="Genomic_DNA"/>
</dbReference>
<evidence type="ECO:0000256" key="3">
    <source>
        <dbReference type="ARBA" id="ARBA00022801"/>
    </source>
</evidence>
<feature type="binding site" evidence="4">
    <location>
        <position position="8"/>
    </location>
    <ligand>
        <name>a divalent metal cation</name>
        <dbReference type="ChEBI" id="CHEBI:60240"/>
        <label>1</label>
    </ligand>
</feature>
<dbReference type="OrthoDB" id="5290141at2"/>
<dbReference type="Gene3D" id="3.20.20.140">
    <property type="entry name" value="Metal-dependent hydrolases"/>
    <property type="match status" value="1"/>
</dbReference>
<keyword evidence="8" id="KW-1185">Reference proteome</keyword>
<feature type="binding site" evidence="4">
    <location>
        <position position="91"/>
    </location>
    <ligand>
        <name>a divalent metal cation</name>
        <dbReference type="ChEBI" id="CHEBI:60240"/>
        <label>1</label>
    </ligand>
</feature>
<feature type="binding site" evidence="4">
    <location>
        <position position="127"/>
    </location>
    <ligand>
        <name>a divalent metal cation</name>
        <dbReference type="ChEBI" id="CHEBI:60240"/>
        <label>2</label>
    </ligand>
</feature>
<dbReference type="Pfam" id="PF01026">
    <property type="entry name" value="TatD_DNase"/>
    <property type="match status" value="1"/>
</dbReference>
<evidence type="ECO:0000256" key="4">
    <source>
        <dbReference type="PIRSR" id="PIRSR005902-1"/>
    </source>
</evidence>
<evidence type="ECO:0000256" key="1">
    <source>
        <dbReference type="ARBA" id="ARBA00009275"/>
    </source>
</evidence>